<dbReference type="STRING" id="946122.A0A0C2TKB5"/>
<dbReference type="HOGENOM" id="CLU_072390_0_0_1"/>
<dbReference type="PROSITE" id="PS50033">
    <property type="entry name" value="UBX"/>
    <property type="match status" value="1"/>
</dbReference>
<organism evidence="3 4">
    <name type="scientific">Amanita muscaria (strain Koide BX008)</name>
    <dbReference type="NCBI Taxonomy" id="946122"/>
    <lineage>
        <taxon>Eukaryota</taxon>
        <taxon>Fungi</taxon>
        <taxon>Dikarya</taxon>
        <taxon>Basidiomycota</taxon>
        <taxon>Agaricomycotina</taxon>
        <taxon>Agaricomycetes</taxon>
        <taxon>Agaricomycetidae</taxon>
        <taxon>Agaricales</taxon>
        <taxon>Pluteineae</taxon>
        <taxon>Amanitaceae</taxon>
        <taxon>Amanita</taxon>
    </lineage>
</organism>
<sequence length="232" mass="26310">MTHNDSRLATHPEGQRPFKVYKPCDISLPMPAVPDDYYNPTATDLKKAQSVLAARTQSLVNAPLQTRAMRDSTEKVKREKWPYTTIRVRFPDRTQLEAVYSSSDKIKSVYAFVRSCLKEDVKPIKFILYQSPPKRDLKVSDPNVRDLSLSELQLSPSSVLLLRFESEELNSTSYSAPLTPDILAQAIDLPLPPTYESTSSESRDRSSSQLPQPQPQERKAPKWFKLGLKKAT</sequence>
<dbReference type="EMBL" id="KN818231">
    <property type="protein sequence ID" value="KIL67449.1"/>
    <property type="molecule type" value="Genomic_DNA"/>
</dbReference>
<dbReference type="GO" id="GO:0012506">
    <property type="term" value="C:vesicle membrane"/>
    <property type="evidence" value="ECO:0007669"/>
    <property type="project" value="TreeGrafter"/>
</dbReference>
<dbReference type="OrthoDB" id="440781at2759"/>
<name>A0A0C2TKB5_AMAMK</name>
<evidence type="ECO:0000313" key="4">
    <source>
        <dbReference type="Proteomes" id="UP000054549"/>
    </source>
</evidence>
<dbReference type="GO" id="GO:0005634">
    <property type="term" value="C:nucleus"/>
    <property type="evidence" value="ECO:0007669"/>
    <property type="project" value="TreeGrafter"/>
</dbReference>
<dbReference type="InterPro" id="IPR001012">
    <property type="entry name" value="UBX_dom"/>
</dbReference>
<accession>A0A0C2TKB5</accession>
<dbReference type="InParanoid" id="A0A0C2TKB5"/>
<dbReference type="PANTHER" id="PTHR46467:SF1">
    <property type="entry name" value="TETHER CONTAINING UBX DOMAIN FOR GLUT4"/>
    <property type="match status" value="1"/>
</dbReference>
<gene>
    <name evidence="3" type="ORF">M378DRAFT_9244</name>
</gene>
<evidence type="ECO:0000259" key="2">
    <source>
        <dbReference type="PROSITE" id="PS50033"/>
    </source>
</evidence>
<dbReference type="GO" id="GO:0005737">
    <property type="term" value="C:cytoplasm"/>
    <property type="evidence" value="ECO:0007669"/>
    <property type="project" value="TreeGrafter"/>
</dbReference>
<dbReference type="GO" id="GO:0006886">
    <property type="term" value="P:intracellular protein transport"/>
    <property type="evidence" value="ECO:0007669"/>
    <property type="project" value="TreeGrafter"/>
</dbReference>
<protein>
    <recommendedName>
        <fullName evidence="2">UBX domain-containing protein</fullName>
    </recommendedName>
</protein>
<dbReference type="SMART" id="SM00166">
    <property type="entry name" value="UBX"/>
    <property type="match status" value="1"/>
</dbReference>
<dbReference type="SUPFAM" id="SSF54236">
    <property type="entry name" value="Ubiquitin-like"/>
    <property type="match status" value="1"/>
</dbReference>
<reference evidence="3 4" key="1">
    <citation type="submission" date="2014-04" db="EMBL/GenBank/DDBJ databases">
        <title>Evolutionary Origins and Diversification of the Mycorrhizal Mutualists.</title>
        <authorList>
            <consortium name="DOE Joint Genome Institute"/>
            <consortium name="Mycorrhizal Genomics Consortium"/>
            <person name="Kohler A."/>
            <person name="Kuo A."/>
            <person name="Nagy L.G."/>
            <person name="Floudas D."/>
            <person name="Copeland A."/>
            <person name="Barry K.W."/>
            <person name="Cichocki N."/>
            <person name="Veneault-Fourrey C."/>
            <person name="LaButti K."/>
            <person name="Lindquist E.A."/>
            <person name="Lipzen A."/>
            <person name="Lundell T."/>
            <person name="Morin E."/>
            <person name="Murat C."/>
            <person name="Riley R."/>
            <person name="Ohm R."/>
            <person name="Sun H."/>
            <person name="Tunlid A."/>
            <person name="Henrissat B."/>
            <person name="Grigoriev I.V."/>
            <person name="Hibbett D.S."/>
            <person name="Martin F."/>
        </authorList>
    </citation>
    <scope>NUCLEOTIDE SEQUENCE [LARGE SCALE GENOMIC DNA]</scope>
    <source>
        <strain evidence="3 4">Koide BX008</strain>
    </source>
</reference>
<evidence type="ECO:0000256" key="1">
    <source>
        <dbReference type="SAM" id="MobiDB-lite"/>
    </source>
</evidence>
<proteinExistence type="predicted"/>
<dbReference type="Proteomes" id="UP000054549">
    <property type="component" value="Unassembled WGS sequence"/>
</dbReference>
<dbReference type="Pfam" id="PF00789">
    <property type="entry name" value="UBX"/>
    <property type="match status" value="1"/>
</dbReference>
<keyword evidence="4" id="KW-1185">Reference proteome</keyword>
<dbReference type="Gene3D" id="3.10.20.90">
    <property type="entry name" value="Phosphatidylinositol 3-kinase Catalytic Subunit, Chain A, domain 1"/>
    <property type="match status" value="1"/>
</dbReference>
<dbReference type="AlphaFoldDB" id="A0A0C2TKB5"/>
<feature type="region of interest" description="Disordered" evidence="1">
    <location>
        <begin position="191"/>
        <end position="232"/>
    </location>
</feature>
<dbReference type="InterPro" id="IPR029071">
    <property type="entry name" value="Ubiquitin-like_domsf"/>
</dbReference>
<dbReference type="PANTHER" id="PTHR46467">
    <property type="entry name" value="TETHER CONTAINING UBX DOMAIN FOR GLUT4"/>
    <property type="match status" value="1"/>
</dbReference>
<evidence type="ECO:0000313" key="3">
    <source>
        <dbReference type="EMBL" id="KIL67449.1"/>
    </source>
</evidence>
<feature type="domain" description="UBX" evidence="2">
    <location>
        <begin position="79"/>
        <end position="162"/>
    </location>
</feature>